<evidence type="ECO:0000256" key="1">
    <source>
        <dbReference type="ARBA" id="ARBA00022553"/>
    </source>
</evidence>
<evidence type="ECO:0000313" key="8">
    <source>
        <dbReference type="EMBL" id="MBP2320339.1"/>
    </source>
</evidence>
<dbReference type="PANTHER" id="PTHR43214:SF24">
    <property type="entry name" value="TRANSCRIPTIONAL REGULATORY PROTEIN NARL-RELATED"/>
    <property type="match status" value="1"/>
</dbReference>
<keyword evidence="3 8" id="KW-0238">DNA-binding</keyword>
<evidence type="ECO:0000259" key="7">
    <source>
        <dbReference type="PROSITE" id="PS50110"/>
    </source>
</evidence>
<dbReference type="Pfam" id="PF00072">
    <property type="entry name" value="Response_reg"/>
    <property type="match status" value="1"/>
</dbReference>
<dbReference type="InterPro" id="IPR000792">
    <property type="entry name" value="Tscrpt_reg_LuxR_C"/>
</dbReference>
<dbReference type="CDD" id="cd17535">
    <property type="entry name" value="REC_NarL-like"/>
    <property type="match status" value="1"/>
</dbReference>
<feature type="modified residue" description="4-aspartylphosphate" evidence="5">
    <location>
        <position position="59"/>
    </location>
</feature>
<dbReference type="InterPro" id="IPR016032">
    <property type="entry name" value="Sig_transdc_resp-reg_C-effctor"/>
</dbReference>
<dbReference type="InterPro" id="IPR001789">
    <property type="entry name" value="Sig_transdc_resp-reg_receiver"/>
</dbReference>
<dbReference type="CDD" id="cd06170">
    <property type="entry name" value="LuxR_C_like"/>
    <property type="match status" value="1"/>
</dbReference>
<comment type="caution">
    <text evidence="8">The sequence shown here is derived from an EMBL/GenBank/DDBJ whole genome shotgun (WGS) entry which is preliminary data.</text>
</comment>
<evidence type="ECO:0000313" key="9">
    <source>
        <dbReference type="Proteomes" id="UP001519332"/>
    </source>
</evidence>
<dbReference type="InterPro" id="IPR011006">
    <property type="entry name" value="CheY-like_superfamily"/>
</dbReference>
<evidence type="ECO:0000259" key="6">
    <source>
        <dbReference type="PROSITE" id="PS50043"/>
    </source>
</evidence>
<dbReference type="SMART" id="SM00421">
    <property type="entry name" value="HTH_LUXR"/>
    <property type="match status" value="1"/>
</dbReference>
<evidence type="ECO:0000256" key="2">
    <source>
        <dbReference type="ARBA" id="ARBA00023015"/>
    </source>
</evidence>
<keyword evidence="4" id="KW-0804">Transcription</keyword>
<evidence type="ECO:0000256" key="5">
    <source>
        <dbReference type="PROSITE-ProRule" id="PRU00169"/>
    </source>
</evidence>
<dbReference type="InterPro" id="IPR058245">
    <property type="entry name" value="NreC/VraR/RcsB-like_REC"/>
</dbReference>
<accession>A0ABS4T7F8</accession>
<protein>
    <submittedName>
        <fullName evidence="8">DNA-binding NarL/FixJ family response regulator</fullName>
    </submittedName>
</protein>
<evidence type="ECO:0000256" key="3">
    <source>
        <dbReference type="ARBA" id="ARBA00023125"/>
    </source>
</evidence>
<name>A0ABS4T7F8_9PSEU</name>
<dbReference type="PRINTS" id="PR00038">
    <property type="entry name" value="HTHLUXR"/>
</dbReference>
<keyword evidence="1 5" id="KW-0597">Phosphoprotein</keyword>
<gene>
    <name evidence="8" type="ORF">JOF56_000724</name>
</gene>
<dbReference type="PROSITE" id="PS50110">
    <property type="entry name" value="RESPONSE_REGULATORY"/>
    <property type="match status" value="1"/>
</dbReference>
<dbReference type="PROSITE" id="PS00622">
    <property type="entry name" value="HTH_LUXR_1"/>
    <property type="match status" value="1"/>
</dbReference>
<dbReference type="Proteomes" id="UP001519332">
    <property type="component" value="Unassembled WGS sequence"/>
</dbReference>
<proteinExistence type="predicted"/>
<dbReference type="Gene3D" id="3.40.50.2300">
    <property type="match status" value="1"/>
</dbReference>
<keyword evidence="2" id="KW-0805">Transcription regulation</keyword>
<dbReference type="SUPFAM" id="SSF52172">
    <property type="entry name" value="CheY-like"/>
    <property type="match status" value="1"/>
</dbReference>
<feature type="domain" description="HTH luxR-type" evidence="6">
    <location>
        <begin position="152"/>
        <end position="217"/>
    </location>
</feature>
<dbReference type="SMART" id="SM00448">
    <property type="entry name" value="REC"/>
    <property type="match status" value="1"/>
</dbReference>
<organism evidence="8 9">
    <name type="scientific">Kibdelosporangium banguiense</name>
    <dbReference type="NCBI Taxonomy" id="1365924"/>
    <lineage>
        <taxon>Bacteria</taxon>
        <taxon>Bacillati</taxon>
        <taxon>Actinomycetota</taxon>
        <taxon>Actinomycetes</taxon>
        <taxon>Pseudonocardiales</taxon>
        <taxon>Pseudonocardiaceae</taxon>
        <taxon>Kibdelosporangium</taxon>
    </lineage>
</organism>
<dbReference type="PANTHER" id="PTHR43214">
    <property type="entry name" value="TWO-COMPONENT RESPONSE REGULATOR"/>
    <property type="match status" value="1"/>
</dbReference>
<keyword evidence="9" id="KW-1185">Reference proteome</keyword>
<dbReference type="EMBL" id="JAGINW010000001">
    <property type="protein sequence ID" value="MBP2320339.1"/>
    <property type="molecule type" value="Genomic_DNA"/>
</dbReference>
<dbReference type="GO" id="GO:0003677">
    <property type="term" value="F:DNA binding"/>
    <property type="evidence" value="ECO:0007669"/>
    <property type="project" value="UniProtKB-KW"/>
</dbReference>
<dbReference type="InterPro" id="IPR039420">
    <property type="entry name" value="WalR-like"/>
</dbReference>
<dbReference type="PROSITE" id="PS50043">
    <property type="entry name" value="HTH_LUXR_2"/>
    <property type="match status" value="1"/>
</dbReference>
<dbReference type="RefSeq" id="WP_209634350.1">
    <property type="nucleotide sequence ID" value="NZ_JAGINW010000001.1"/>
</dbReference>
<feature type="domain" description="Response regulatory" evidence="7">
    <location>
        <begin position="1"/>
        <end position="124"/>
    </location>
</feature>
<evidence type="ECO:0000256" key="4">
    <source>
        <dbReference type="ARBA" id="ARBA00023163"/>
    </source>
</evidence>
<sequence length="226" mass="23526">MYSLTWGTRAGHTFTACRVAAVDSHRGSGHVGEVVGAAANGQDAVRLAARVHPDVVLMDLRMPGIDGIAATARILAERPATRIVALTTFDDDDHLYPALAAGACGFLVKDAAPEDLLDGIRRAVAGDSPFSPAVLRRLVSHAVQSRTDRTNAAPPPLDVTTREQEVLDLVAVGLSNAEIAARLHVGVTTVKSHIASLLAKTGCPNRIRLAVLAAQIGSGVSARPNG</sequence>
<reference evidence="8 9" key="1">
    <citation type="submission" date="2021-03" db="EMBL/GenBank/DDBJ databases">
        <title>Sequencing the genomes of 1000 actinobacteria strains.</title>
        <authorList>
            <person name="Klenk H.-P."/>
        </authorList>
    </citation>
    <scope>NUCLEOTIDE SEQUENCE [LARGE SCALE GENOMIC DNA]</scope>
    <source>
        <strain evidence="8 9">DSM 46670</strain>
    </source>
</reference>
<dbReference type="Pfam" id="PF00196">
    <property type="entry name" value="GerE"/>
    <property type="match status" value="1"/>
</dbReference>
<dbReference type="SUPFAM" id="SSF46894">
    <property type="entry name" value="C-terminal effector domain of the bipartite response regulators"/>
    <property type="match status" value="1"/>
</dbReference>